<dbReference type="GO" id="GO:0016853">
    <property type="term" value="F:isomerase activity"/>
    <property type="evidence" value="ECO:0007669"/>
    <property type="project" value="UniProtKB-KW"/>
</dbReference>
<dbReference type="GO" id="GO:0006574">
    <property type="term" value="P:L-valine catabolic process"/>
    <property type="evidence" value="ECO:0007669"/>
    <property type="project" value="TreeGrafter"/>
</dbReference>
<evidence type="ECO:0000256" key="1">
    <source>
        <dbReference type="ARBA" id="ARBA00001709"/>
    </source>
</evidence>
<dbReference type="Proteomes" id="UP000028302">
    <property type="component" value="Unassembled WGS sequence"/>
</dbReference>
<dbReference type="eggNOG" id="COG1024">
    <property type="taxonomic scope" value="Bacteria"/>
</dbReference>
<dbReference type="EC" id="3.1.2.4" evidence="2"/>
<reference evidence="5 6" key="1">
    <citation type="submission" date="2013-03" db="EMBL/GenBank/DDBJ databases">
        <title>Salinisphaera hydrothermalis C41B8 Genome Sequencing.</title>
        <authorList>
            <person name="Li C."/>
            <person name="Lai Q."/>
            <person name="Shao Z."/>
        </authorList>
    </citation>
    <scope>NUCLEOTIDE SEQUENCE [LARGE SCALE GENOMIC DNA]</scope>
    <source>
        <strain evidence="5 6">C41B8</strain>
    </source>
</reference>
<dbReference type="Pfam" id="PF16113">
    <property type="entry name" value="ECH_2"/>
    <property type="match status" value="1"/>
</dbReference>
<dbReference type="InterPro" id="IPR029045">
    <property type="entry name" value="ClpP/crotonase-like_dom_sf"/>
</dbReference>
<dbReference type="NCBIfam" id="NF004127">
    <property type="entry name" value="PRK05617.1"/>
    <property type="match status" value="1"/>
</dbReference>
<evidence type="ECO:0000256" key="3">
    <source>
        <dbReference type="ARBA" id="ARBA00022801"/>
    </source>
</evidence>
<dbReference type="GO" id="GO:0003860">
    <property type="term" value="F:3-hydroxyisobutyryl-CoA hydrolase activity"/>
    <property type="evidence" value="ECO:0007669"/>
    <property type="project" value="UniProtKB-EC"/>
</dbReference>
<dbReference type="InterPro" id="IPR032259">
    <property type="entry name" value="HIBYL-CoA-H"/>
</dbReference>
<dbReference type="PANTHER" id="PTHR43176">
    <property type="entry name" value="3-HYDROXYISOBUTYRYL-COA HYDROLASE-RELATED"/>
    <property type="match status" value="1"/>
</dbReference>
<dbReference type="CDD" id="cd06558">
    <property type="entry name" value="crotonase-like"/>
    <property type="match status" value="1"/>
</dbReference>
<protein>
    <recommendedName>
        <fullName evidence="2">3-hydroxyisobutyryl-CoA hydrolase</fullName>
        <ecNumber evidence="2">3.1.2.4</ecNumber>
    </recommendedName>
</protein>
<dbReference type="Gene3D" id="3.90.226.10">
    <property type="entry name" value="2-enoyl-CoA Hydratase, Chain A, domain 1"/>
    <property type="match status" value="1"/>
</dbReference>
<dbReference type="PANTHER" id="PTHR43176:SF3">
    <property type="entry name" value="3-HYDROXYISOBUTYRYL-COA HYDROLASE, MITOCHONDRIAL"/>
    <property type="match status" value="1"/>
</dbReference>
<evidence type="ECO:0000313" key="5">
    <source>
        <dbReference type="EMBL" id="KEZ77799.1"/>
    </source>
</evidence>
<dbReference type="SUPFAM" id="SSF52096">
    <property type="entry name" value="ClpP/crotonase"/>
    <property type="match status" value="1"/>
</dbReference>
<dbReference type="PATRIC" id="fig|1304275.5.peg.1689"/>
<comment type="catalytic activity">
    <reaction evidence="1">
        <text>3-hydroxy-2-methylpropanoyl-CoA + H2O = 3-hydroxy-2-methylpropanoate + CoA + H(+)</text>
        <dbReference type="Rhea" id="RHEA:20888"/>
        <dbReference type="ChEBI" id="CHEBI:11805"/>
        <dbReference type="ChEBI" id="CHEBI:15377"/>
        <dbReference type="ChEBI" id="CHEBI:15378"/>
        <dbReference type="ChEBI" id="CHEBI:57287"/>
        <dbReference type="ChEBI" id="CHEBI:57340"/>
        <dbReference type="EC" id="3.1.2.4"/>
    </reaction>
</comment>
<keyword evidence="5" id="KW-0413">Isomerase</keyword>
<dbReference type="GO" id="GO:0005829">
    <property type="term" value="C:cytosol"/>
    <property type="evidence" value="ECO:0007669"/>
    <property type="project" value="TreeGrafter"/>
</dbReference>
<dbReference type="OrthoDB" id="9790967at2"/>
<sequence length="374" mass="40250">MSDSRVHETEIKLNDNARLGRLTLDNPAALNALRLEMVEAIQSAIDRWESREDIVAILIDADSDKAFCAGGDIVNLYRATTGAIEADYPYRFFTHEYRLCHDLRRLNTPCIAWGHGIVMGGGMGVFSGASHRVVTGSSRLAMPEIKIGLFPDCAATWFFNRMPRYLARFIAFTGTTLGAADALFTGLADHAIGHDAKPDVIEALAAVPDWSDPAAAVTDALRWAEANRPAATAGEAPIAGHLDALRAATAGADLETIVAGLSALADADDPWLAEAGANIAAGCPVTAHLIHRQLEGGALLSLAEVARTELAMALQCCARPDLPEGVRALLIDKDRQPRWRYTRVADVPTEYVDAHFEPAWTGPHPFEDLAPAQL</sequence>
<comment type="caution">
    <text evidence="5">The sequence shown here is derived from an EMBL/GenBank/DDBJ whole genome shotgun (WGS) entry which is preliminary data.</text>
</comment>
<name>A0A084IM65_SALHC</name>
<proteinExistence type="predicted"/>
<accession>A0A084IM65</accession>
<gene>
    <name evidence="5" type="ORF">C41B8_08285</name>
</gene>
<evidence type="ECO:0000256" key="2">
    <source>
        <dbReference type="ARBA" id="ARBA00011915"/>
    </source>
</evidence>
<organism evidence="5 6">
    <name type="scientific">Salinisphaera hydrothermalis (strain C41B8)</name>
    <dbReference type="NCBI Taxonomy" id="1304275"/>
    <lineage>
        <taxon>Bacteria</taxon>
        <taxon>Pseudomonadati</taxon>
        <taxon>Pseudomonadota</taxon>
        <taxon>Gammaproteobacteria</taxon>
        <taxon>Salinisphaerales</taxon>
        <taxon>Salinisphaeraceae</taxon>
        <taxon>Salinisphaera</taxon>
    </lineage>
</organism>
<keyword evidence="6" id="KW-1185">Reference proteome</keyword>
<dbReference type="InterPro" id="IPR045004">
    <property type="entry name" value="ECH_dom"/>
</dbReference>
<dbReference type="EMBL" id="APNK01000009">
    <property type="protein sequence ID" value="KEZ77799.1"/>
    <property type="molecule type" value="Genomic_DNA"/>
</dbReference>
<dbReference type="STRING" id="1304275.C41B8_08285"/>
<feature type="domain" description="Enoyl-CoA hydratase/isomerase" evidence="4">
    <location>
        <begin position="20"/>
        <end position="356"/>
    </location>
</feature>
<dbReference type="AlphaFoldDB" id="A0A084IM65"/>
<evidence type="ECO:0000313" key="6">
    <source>
        <dbReference type="Proteomes" id="UP000028302"/>
    </source>
</evidence>
<dbReference type="RefSeq" id="WP_037336529.1">
    <property type="nucleotide sequence ID" value="NZ_APNK01000009.1"/>
</dbReference>
<keyword evidence="3" id="KW-0378">Hydrolase</keyword>
<evidence type="ECO:0000259" key="4">
    <source>
        <dbReference type="Pfam" id="PF16113"/>
    </source>
</evidence>